<sequence length="178" mass="18791">MMTQQTAKRSWAWAGTCPWAGLANVSPAASVSSDQTLSSQTSIAAAEPGEQVSNHLQKSKSPKPGLGTVNHQDMLPDRMRQDASCTGFCAPSSLSVFLEVAGLVRPAFRGAGAAGLKAYVFREGAAPGPRDGKAWPRQPPPAFSVAFPFPPPSHAQSETAVHPLVLLRVLARPAWLSH</sequence>
<keyword evidence="3" id="KW-1185">Reference proteome</keyword>
<evidence type="ECO:0000313" key="2">
    <source>
        <dbReference type="EMBL" id="KAF6348999.1"/>
    </source>
</evidence>
<evidence type="ECO:0000256" key="1">
    <source>
        <dbReference type="SAM" id="MobiDB-lite"/>
    </source>
</evidence>
<dbReference type="Proteomes" id="UP000527355">
    <property type="component" value="Unassembled WGS sequence"/>
</dbReference>
<organism evidence="2 3">
    <name type="scientific">Myotis myotis</name>
    <name type="common">Greater mouse-eared bat</name>
    <name type="synonym">Vespertilio myotis</name>
    <dbReference type="NCBI Taxonomy" id="51298"/>
    <lineage>
        <taxon>Eukaryota</taxon>
        <taxon>Metazoa</taxon>
        <taxon>Chordata</taxon>
        <taxon>Craniata</taxon>
        <taxon>Vertebrata</taxon>
        <taxon>Euteleostomi</taxon>
        <taxon>Mammalia</taxon>
        <taxon>Eutheria</taxon>
        <taxon>Laurasiatheria</taxon>
        <taxon>Chiroptera</taxon>
        <taxon>Yangochiroptera</taxon>
        <taxon>Vespertilionidae</taxon>
        <taxon>Myotis</taxon>
    </lineage>
</organism>
<dbReference type="AlphaFoldDB" id="A0A7J7XH52"/>
<protein>
    <submittedName>
        <fullName evidence="2">Uncharacterized protein</fullName>
    </submittedName>
</protein>
<feature type="region of interest" description="Disordered" evidence="1">
    <location>
        <begin position="48"/>
        <end position="72"/>
    </location>
</feature>
<gene>
    <name evidence="2" type="ORF">mMyoMyo1_011589</name>
</gene>
<comment type="caution">
    <text evidence="2">The sequence shown here is derived from an EMBL/GenBank/DDBJ whole genome shotgun (WGS) entry which is preliminary data.</text>
</comment>
<dbReference type="EMBL" id="JABWUV010000006">
    <property type="protein sequence ID" value="KAF6348999.1"/>
    <property type="molecule type" value="Genomic_DNA"/>
</dbReference>
<evidence type="ECO:0000313" key="3">
    <source>
        <dbReference type="Proteomes" id="UP000527355"/>
    </source>
</evidence>
<proteinExistence type="predicted"/>
<name>A0A7J7XH52_MYOMY</name>
<accession>A0A7J7XH52</accession>
<reference evidence="2 3" key="1">
    <citation type="journal article" date="2020" name="Nature">
        <title>Six reference-quality genomes reveal evolution of bat adaptations.</title>
        <authorList>
            <person name="Jebb D."/>
            <person name="Huang Z."/>
            <person name="Pippel M."/>
            <person name="Hughes G.M."/>
            <person name="Lavrichenko K."/>
            <person name="Devanna P."/>
            <person name="Winkler S."/>
            <person name="Jermiin L.S."/>
            <person name="Skirmuntt E.C."/>
            <person name="Katzourakis A."/>
            <person name="Burkitt-Gray L."/>
            <person name="Ray D.A."/>
            <person name="Sullivan K.A.M."/>
            <person name="Roscito J.G."/>
            <person name="Kirilenko B.M."/>
            <person name="Davalos L.M."/>
            <person name="Corthals A.P."/>
            <person name="Power M.L."/>
            <person name="Jones G."/>
            <person name="Ransome R.D."/>
            <person name="Dechmann D.K.N."/>
            <person name="Locatelli A.G."/>
            <person name="Puechmaille S.J."/>
            <person name="Fedrigo O."/>
            <person name="Jarvis E.D."/>
            <person name="Hiller M."/>
            <person name="Vernes S.C."/>
            <person name="Myers E.W."/>
            <person name="Teeling E.C."/>
        </authorList>
    </citation>
    <scope>NUCLEOTIDE SEQUENCE [LARGE SCALE GENOMIC DNA]</scope>
    <source>
        <strain evidence="2">MMyoMyo1</strain>
        <tissue evidence="2">Flight muscle</tissue>
    </source>
</reference>